<dbReference type="AlphaFoldDB" id="A0AA88RER3"/>
<keyword evidence="3" id="KW-1185">Reference proteome</keyword>
<dbReference type="Proteomes" id="UP001187471">
    <property type="component" value="Unassembled WGS sequence"/>
</dbReference>
<gene>
    <name evidence="2" type="ORF">RJ640_002894</name>
</gene>
<evidence type="ECO:0000313" key="3">
    <source>
        <dbReference type="Proteomes" id="UP001187471"/>
    </source>
</evidence>
<proteinExistence type="predicted"/>
<accession>A0AA88RER3</accession>
<feature type="compositionally biased region" description="Basic and acidic residues" evidence="1">
    <location>
        <begin position="231"/>
        <end position="247"/>
    </location>
</feature>
<evidence type="ECO:0000256" key="1">
    <source>
        <dbReference type="SAM" id="MobiDB-lite"/>
    </source>
</evidence>
<protein>
    <submittedName>
        <fullName evidence="2">Uncharacterized protein</fullName>
    </submittedName>
</protein>
<dbReference type="EMBL" id="JAVXUO010001281">
    <property type="protein sequence ID" value="KAK2983949.1"/>
    <property type="molecule type" value="Genomic_DNA"/>
</dbReference>
<evidence type="ECO:0000313" key="2">
    <source>
        <dbReference type="EMBL" id="KAK2983949.1"/>
    </source>
</evidence>
<sequence length="247" mass="27908">MCFKEKKEEDLFAMPGTAEHYLADEDLVGVRPVNVGGVEEGDAAVDGVVDELDHLRLGLREFLDKVEYVLDMPYPKEPPLRAGEAAREAFDRFVGNDKLARSTLLPFMEPHLGIIYEEYKTAKEMFDAVTEAYGTASTTYIQLLIEKYNDTIMKEGESVVDHVNKLRDAVRDPFSEDFVERSGYTHEIKKPENQAMKPQHVMDSKEMLVVDAQDQPASKLGFEDFNLGENEGGKRSGDGRPRREKIS</sequence>
<dbReference type="Pfam" id="PF14223">
    <property type="entry name" value="Retrotran_gag_2"/>
    <property type="match status" value="1"/>
</dbReference>
<comment type="caution">
    <text evidence="2">The sequence shown here is derived from an EMBL/GenBank/DDBJ whole genome shotgun (WGS) entry which is preliminary data.</text>
</comment>
<organism evidence="2 3">
    <name type="scientific">Escallonia rubra</name>
    <dbReference type="NCBI Taxonomy" id="112253"/>
    <lineage>
        <taxon>Eukaryota</taxon>
        <taxon>Viridiplantae</taxon>
        <taxon>Streptophyta</taxon>
        <taxon>Embryophyta</taxon>
        <taxon>Tracheophyta</taxon>
        <taxon>Spermatophyta</taxon>
        <taxon>Magnoliopsida</taxon>
        <taxon>eudicotyledons</taxon>
        <taxon>Gunneridae</taxon>
        <taxon>Pentapetalae</taxon>
        <taxon>asterids</taxon>
        <taxon>campanulids</taxon>
        <taxon>Escalloniales</taxon>
        <taxon>Escalloniaceae</taxon>
        <taxon>Escallonia</taxon>
    </lineage>
</organism>
<name>A0AA88RER3_9ASTE</name>
<reference evidence="2" key="1">
    <citation type="submission" date="2022-12" db="EMBL/GenBank/DDBJ databases">
        <title>Draft genome assemblies for two species of Escallonia (Escalloniales).</title>
        <authorList>
            <person name="Chanderbali A."/>
            <person name="Dervinis C."/>
            <person name="Anghel I."/>
            <person name="Soltis D."/>
            <person name="Soltis P."/>
            <person name="Zapata F."/>
        </authorList>
    </citation>
    <scope>NUCLEOTIDE SEQUENCE</scope>
    <source>
        <strain evidence="2">UCBG92.1500</strain>
        <tissue evidence="2">Leaf</tissue>
    </source>
</reference>
<feature type="region of interest" description="Disordered" evidence="1">
    <location>
        <begin position="219"/>
        <end position="247"/>
    </location>
</feature>